<accession>A0A8J7K039</accession>
<dbReference type="Pfam" id="PF10388">
    <property type="entry name" value="YkuI_C"/>
    <property type="match status" value="1"/>
</dbReference>
<dbReference type="EMBL" id="JADEYS010000015">
    <property type="protein sequence ID" value="MBE9398519.1"/>
    <property type="molecule type" value="Genomic_DNA"/>
</dbReference>
<proteinExistence type="predicted"/>
<dbReference type="InterPro" id="IPR018842">
    <property type="entry name" value="YkuI_C"/>
</dbReference>
<evidence type="ECO:0000259" key="1">
    <source>
        <dbReference type="PROSITE" id="PS50883"/>
    </source>
</evidence>
<dbReference type="SUPFAM" id="SSF103190">
    <property type="entry name" value="Sensory domain-like"/>
    <property type="match status" value="1"/>
</dbReference>
<dbReference type="RefSeq" id="WP_193954153.1">
    <property type="nucleotide sequence ID" value="NZ_JADEYS010000015.1"/>
</dbReference>
<dbReference type="Gene3D" id="3.30.450.20">
    <property type="entry name" value="PAS domain"/>
    <property type="match status" value="1"/>
</dbReference>
<dbReference type="Gene3D" id="3.20.20.450">
    <property type="entry name" value="EAL domain"/>
    <property type="match status" value="1"/>
</dbReference>
<evidence type="ECO:0000313" key="2">
    <source>
        <dbReference type="EMBL" id="MBE9398519.1"/>
    </source>
</evidence>
<dbReference type="InterPro" id="IPR035919">
    <property type="entry name" value="EAL_sf"/>
</dbReference>
<organism evidence="2 3">
    <name type="scientific">Pontibacterium sinense</name>
    <dbReference type="NCBI Taxonomy" id="2781979"/>
    <lineage>
        <taxon>Bacteria</taxon>
        <taxon>Pseudomonadati</taxon>
        <taxon>Pseudomonadota</taxon>
        <taxon>Gammaproteobacteria</taxon>
        <taxon>Oceanospirillales</taxon>
        <taxon>Oceanospirillaceae</taxon>
        <taxon>Pontibacterium</taxon>
    </lineage>
</organism>
<name>A0A8J7K039_9GAMM</name>
<dbReference type="AlphaFoldDB" id="A0A8J7K039"/>
<dbReference type="InterPro" id="IPR029151">
    <property type="entry name" value="Sensor-like_sf"/>
</dbReference>
<keyword evidence="3" id="KW-1185">Reference proteome</keyword>
<dbReference type="CDD" id="cd01948">
    <property type="entry name" value="EAL"/>
    <property type="match status" value="1"/>
</dbReference>
<dbReference type="InterPro" id="IPR001633">
    <property type="entry name" value="EAL_dom"/>
</dbReference>
<dbReference type="Pfam" id="PF00563">
    <property type="entry name" value="EAL"/>
    <property type="match status" value="1"/>
</dbReference>
<sequence>MMRDLFPWYQPIVETASGRIAGYEALARQKNEVGDVVSAGAFFSDSKHSLENRIAADRSVRYQALSGLNELPGDSFISLNLSPEWLQFIAQTTRLPTLDMLRELDADPSRVMIEITELGGDLGLIQKAVDRYREAGFRIAIDDFGADFSQLDRVALLTPDVVKLDMKLLRDGLDNPRNAAMIQLLGEMASRLGAKVLCEGVETEEAYFLALSCNAYYTQVFLFSEAKAEAAPTECFKSQMISLREDYRDRALDSSMRNHWLAGKVSAELIALRELIKTSESAYGEIDLEHYLPTPQVLRFYLCDRSGNQISPNYENRQGSWNVDNAQRGSNWSWRPYFIELLASDDIDRRLVFSKPYHDIYAGQLSQTAALLIDDDRILLADMIINPPDRDLIYSHHGMQAQSVAVY</sequence>
<dbReference type="PANTHER" id="PTHR33121:SF82">
    <property type="entry name" value="SIGNAL TRANSDUCTION PROTEIN CONTAINING A EAL DOMAIN"/>
    <property type="match status" value="1"/>
</dbReference>
<evidence type="ECO:0000313" key="3">
    <source>
        <dbReference type="Proteomes" id="UP000640333"/>
    </source>
</evidence>
<dbReference type="PROSITE" id="PS50883">
    <property type="entry name" value="EAL"/>
    <property type="match status" value="1"/>
</dbReference>
<dbReference type="GO" id="GO:0071111">
    <property type="term" value="F:cyclic-guanylate-specific phosphodiesterase activity"/>
    <property type="evidence" value="ECO:0007669"/>
    <property type="project" value="InterPro"/>
</dbReference>
<dbReference type="PANTHER" id="PTHR33121">
    <property type="entry name" value="CYCLIC DI-GMP PHOSPHODIESTERASE PDEF"/>
    <property type="match status" value="1"/>
</dbReference>
<comment type="caution">
    <text evidence="2">The sequence shown here is derived from an EMBL/GenBank/DDBJ whole genome shotgun (WGS) entry which is preliminary data.</text>
</comment>
<dbReference type="Proteomes" id="UP000640333">
    <property type="component" value="Unassembled WGS sequence"/>
</dbReference>
<dbReference type="SUPFAM" id="SSF141868">
    <property type="entry name" value="EAL domain-like"/>
    <property type="match status" value="1"/>
</dbReference>
<dbReference type="InterPro" id="IPR050706">
    <property type="entry name" value="Cyclic-di-GMP_PDE-like"/>
</dbReference>
<gene>
    <name evidence="2" type="ORF">IOQ59_14755</name>
</gene>
<feature type="domain" description="EAL" evidence="1">
    <location>
        <begin position="1"/>
        <end position="240"/>
    </location>
</feature>
<dbReference type="SMART" id="SM00052">
    <property type="entry name" value="EAL"/>
    <property type="match status" value="1"/>
</dbReference>
<reference evidence="2" key="1">
    <citation type="submission" date="2020-10" db="EMBL/GenBank/DDBJ databases">
        <title>Bacterium isolated from coastal waters sediment.</title>
        <authorList>
            <person name="Chen R.-J."/>
            <person name="Lu D.-C."/>
            <person name="Zhu K.-L."/>
            <person name="Du Z.-J."/>
        </authorList>
    </citation>
    <scope>NUCLEOTIDE SEQUENCE</scope>
    <source>
        <strain evidence="2">N1Y112</strain>
    </source>
</reference>
<protein>
    <submittedName>
        <fullName evidence="2">EAL domain-containing protein</fullName>
    </submittedName>
</protein>